<evidence type="ECO:0000313" key="10">
    <source>
        <dbReference type="Proteomes" id="UP000182258"/>
    </source>
</evidence>
<dbReference type="PRINTS" id="PR00481">
    <property type="entry name" value="LAMNOPPTDASE"/>
</dbReference>
<dbReference type="Pfam" id="PF00883">
    <property type="entry name" value="Peptidase_M17"/>
    <property type="match status" value="1"/>
</dbReference>
<accession>A0A0F5PZV1</accession>
<dbReference type="PATRIC" id="fig|728005.3.peg.3616"/>
<evidence type="ECO:0000256" key="5">
    <source>
        <dbReference type="ARBA" id="ARBA00023211"/>
    </source>
</evidence>
<dbReference type="InterPro" id="IPR043472">
    <property type="entry name" value="Macro_dom-like"/>
</dbReference>
<dbReference type="Proteomes" id="UP000033519">
    <property type="component" value="Unassembled WGS sequence"/>
</dbReference>
<evidence type="ECO:0000256" key="2">
    <source>
        <dbReference type="ARBA" id="ARBA00022438"/>
    </source>
</evidence>
<dbReference type="Proteomes" id="UP000182258">
    <property type="component" value="Unassembled WGS sequence"/>
</dbReference>
<dbReference type="PROSITE" id="PS00631">
    <property type="entry name" value="CYTOSOL_AP"/>
    <property type="match status" value="1"/>
</dbReference>
<dbReference type="InterPro" id="IPR048816">
    <property type="entry name" value="Peptidase_M17_N_1"/>
</dbReference>
<keyword evidence="4" id="KW-0378">Hydrolase</keyword>
<dbReference type="AlphaFoldDB" id="A0A0F5PZV1"/>
<dbReference type="PANTHER" id="PTHR11963:SF20">
    <property type="entry name" value="PEPTIDASE B"/>
    <property type="match status" value="1"/>
</dbReference>
<dbReference type="GO" id="GO:0070006">
    <property type="term" value="F:metalloaminopeptidase activity"/>
    <property type="evidence" value="ECO:0007669"/>
    <property type="project" value="InterPro"/>
</dbReference>
<evidence type="ECO:0000313" key="8">
    <source>
        <dbReference type="EMBL" id="SFC84934.1"/>
    </source>
</evidence>
<gene>
    <name evidence="8" type="ORF">SAMN04488059_112103</name>
    <name evidence="7" type="ORF">WH91_05935</name>
</gene>
<keyword evidence="5" id="KW-0464">Manganese</keyword>
<evidence type="ECO:0000256" key="1">
    <source>
        <dbReference type="ARBA" id="ARBA00009528"/>
    </source>
</evidence>
<dbReference type="SUPFAM" id="SSF53187">
    <property type="entry name" value="Zn-dependent exopeptidases"/>
    <property type="match status" value="1"/>
</dbReference>
<comment type="similarity">
    <text evidence="1">Belongs to the peptidase M17 family.</text>
</comment>
<dbReference type="GO" id="GO:0030145">
    <property type="term" value="F:manganese ion binding"/>
    <property type="evidence" value="ECO:0007669"/>
    <property type="project" value="InterPro"/>
</dbReference>
<evidence type="ECO:0000256" key="3">
    <source>
        <dbReference type="ARBA" id="ARBA00022670"/>
    </source>
</evidence>
<evidence type="ECO:0000313" key="9">
    <source>
        <dbReference type="Proteomes" id="UP000033519"/>
    </source>
</evidence>
<dbReference type="PANTHER" id="PTHR11963">
    <property type="entry name" value="LEUCINE AMINOPEPTIDASE-RELATED"/>
    <property type="match status" value="1"/>
</dbReference>
<protein>
    <submittedName>
        <fullName evidence="7">Cytochrome C oxidase subunit II</fullName>
    </submittedName>
    <submittedName>
        <fullName evidence="8">Leucyl aminopeptidase</fullName>
    </submittedName>
</protein>
<dbReference type="STRING" id="728005.SAMN04488059_112103"/>
<dbReference type="CDD" id="cd00433">
    <property type="entry name" value="Peptidase_M17"/>
    <property type="match status" value="1"/>
</dbReference>
<dbReference type="RefSeq" id="WP_046170075.1">
    <property type="nucleotide sequence ID" value="NZ_FOMB01000012.1"/>
</dbReference>
<dbReference type="Gene3D" id="3.40.630.10">
    <property type="entry name" value="Zn peptidases"/>
    <property type="match status" value="1"/>
</dbReference>
<dbReference type="InterPro" id="IPR000819">
    <property type="entry name" value="Peptidase_M17_C"/>
</dbReference>
<feature type="domain" description="Cytosol aminopeptidase" evidence="6">
    <location>
        <begin position="301"/>
        <end position="308"/>
    </location>
</feature>
<proteinExistence type="inferred from homology"/>
<dbReference type="Pfam" id="PF21337">
    <property type="entry name" value="Peptidase_M17_N_1"/>
    <property type="match status" value="1"/>
</dbReference>
<dbReference type="GO" id="GO:0006508">
    <property type="term" value="P:proteolysis"/>
    <property type="evidence" value="ECO:0007669"/>
    <property type="project" value="UniProtKB-KW"/>
</dbReference>
<dbReference type="InterPro" id="IPR011356">
    <property type="entry name" value="Leucine_aapep/pepB"/>
</dbReference>
<dbReference type="OrthoDB" id="9809354at2"/>
<sequence length="453" mass="47466">MPVELVDEKTATSRPVYLVGHNKQGSAGLDPFAVNWMNANDFNGAAGSSLMVPGEGGSVVAALLGMGDSKAALSAGALARLLPEGDWHLATPSECGDLVALGLVLGGYAFTRYGKRAGRVLRINVAGANGANARRIAAGVFLTRELINTPTNDMGPSELEKAVHDLASVHGAAVSVITGDDLLAKNFPMIHAVGRAAADAPRLVDMTWGPESAPKVTLVGKGVCFDTGGLDIKPPSGMLLMKKDMGGAANVLGLASMIMAARLNVRLRVLIPAVENSISANAFRPGDILTSRNGITVEIGNTDAEGRLVLADALALADEERPELLIDMATLTGAARVALGPDLPPFYTDDEALAAQIAAASVAVEDPLWRMPLWSPYDAKLNSKIADINNVTSDGFAGSITAALFLRRFVEKTTAWAHFDIMAWNPEVRSHGPFGGEAQGIRALERIISSRYA</sequence>
<keyword evidence="3" id="KW-0645">Protease</keyword>
<reference evidence="7 9" key="1">
    <citation type="submission" date="2015-03" db="EMBL/GenBank/DDBJ databases">
        <authorList>
            <person name="Lepp D."/>
            <person name="Hassan Y.I."/>
            <person name="Li X.-Z."/>
            <person name="Zhou T."/>
        </authorList>
    </citation>
    <scope>NUCLEOTIDE SEQUENCE [LARGE SCALE GENOMIC DNA]</scope>
    <source>
        <strain evidence="7 9">Cr7-05</strain>
    </source>
</reference>
<dbReference type="EMBL" id="FOMB01000012">
    <property type="protein sequence ID" value="SFC84934.1"/>
    <property type="molecule type" value="Genomic_DNA"/>
</dbReference>
<keyword evidence="9" id="KW-1185">Reference proteome</keyword>
<reference evidence="8 10" key="2">
    <citation type="submission" date="2016-10" db="EMBL/GenBank/DDBJ databases">
        <authorList>
            <person name="de Groot N.N."/>
        </authorList>
    </citation>
    <scope>NUCLEOTIDE SEQUENCE [LARGE SCALE GENOMIC DNA]</scope>
    <source>
        <strain evidence="8 10">CGMCC 1.10210</strain>
    </source>
</reference>
<organism evidence="8 10">
    <name type="scientific">Devosia psychrophila</name>
    <dbReference type="NCBI Taxonomy" id="728005"/>
    <lineage>
        <taxon>Bacteria</taxon>
        <taxon>Pseudomonadati</taxon>
        <taxon>Pseudomonadota</taxon>
        <taxon>Alphaproteobacteria</taxon>
        <taxon>Hyphomicrobiales</taxon>
        <taxon>Devosiaceae</taxon>
        <taxon>Devosia</taxon>
    </lineage>
</organism>
<dbReference type="GO" id="GO:0005737">
    <property type="term" value="C:cytoplasm"/>
    <property type="evidence" value="ECO:0007669"/>
    <property type="project" value="InterPro"/>
</dbReference>
<evidence type="ECO:0000256" key="4">
    <source>
        <dbReference type="ARBA" id="ARBA00022801"/>
    </source>
</evidence>
<name>A0A0F5PZV1_9HYPH</name>
<dbReference type="Gene3D" id="3.40.220.10">
    <property type="entry name" value="Leucine Aminopeptidase, subunit E, domain 1"/>
    <property type="match status" value="1"/>
</dbReference>
<evidence type="ECO:0000259" key="6">
    <source>
        <dbReference type="PROSITE" id="PS00631"/>
    </source>
</evidence>
<dbReference type="EMBL" id="LAPV01000073">
    <property type="protein sequence ID" value="KKC33931.1"/>
    <property type="molecule type" value="Genomic_DNA"/>
</dbReference>
<keyword evidence="2 8" id="KW-0031">Aminopeptidase</keyword>
<evidence type="ECO:0000313" key="7">
    <source>
        <dbReference type="EMBL" id="KKC33931.1"/>
    </source>
</evidence>